<evidence type="ECO:0000256" key="5">
    <source>
        <dbReference type="PROSITE-ProRule" id="PRU00560"/>
    </source>
</evidence>
<reference evidence="8 9" key="1">
    <citation type="submission" date="2017-03" db="EMBL/GenBank/DDBJ databases">
        <title>Genome sequence of Clostridium hungatei DSM 14427.</title>
        <authorList>
            <person name="Poehlein A."/>
            <person name="Daniel R."/>
        </authorList>
    </citation>
    <scope>NUCLEOTIDE SEQUENCE [LARGE SCALE GENOMIC DNA]</scope>
    <source>
        <strain evidence="8 9">DSM 14427</strain>
    </source>
</reference>
<dbReference type="GO" id="GO:0000725">
    <property type="term" value="P:recombinational repair"/>
    <property type="evidence" value="ECO:0007669"/>
    <property type="project" value="TreeGrafter"/>
</dbReference>
<protein>
    <submittedName>
        <fullName evidence="8">Helicase IV</fullName>
        <ecNumber evidence="8">3.6.4.12</ecNumber>
    </submittedName>
</protein>
<feature type="binding site" evidence="5">
    <location>
        <begin position="217"/>
        <end position="224"/>
    </location>
    <ligand>
        <name>ATP</name>
        <dbReference type="ChEBI" id="CHEBI:30616"/>
    </ligand>
</feature>
<dbReference type="InterPro" id="IPR014016">
    <property type="entry name" value="UvrD-like_ATP-bd"/>
</dbReference>
<dbReference type="InterPro" id="IPR048228">
    <property type="entry name" value="HelD_bacillota"/>
</dbReference>
<dbReference type="InterPro" id="IPR027785">
    <property type="entry name" value="UvrD-like_helicase_C"/>
</dbReference>
<dbReference type="GO" id="GO:0005524">
    <property type="term" value="F:ATP binding"/>
    <property type="evidence" value="ECO:0007669"/>
    <property type="project" value="UniProtKB-UniRule"/>
</dbReference>
<dbReference type="Proteomes" id="UP000191554">
    <property type="component" value="Unassembled WGS sequence"/>
</dbReference>
<dbReference type="Pfam" id="PF13538">
    <property type="entry name" value="UvrD_C_2"/>
    <property type="match status" value="1"/>
</dbReference>
<keyword evidence="4 5" id="KW-0067">ATP-binding</keyword>
<evidence type="ECO:0000256" key="3">
    <source>
        <dbReference type="ARBA" id="ARBA00022806"/>
    </source>
</evidence>
<evidence type="ECO:0000313" key="9">
    <source>
        <dbReference type="Proteomes" id="UP000191554"/>
    </source>
</evidence>
<dbReference type="EC" id="3.6.4.12" evidence="8"/>
<dbReference type="InterPro" id="IPR027417">
    <property type="entry name" value="P-loop_NTPase"/>
</dbReference>
<proteinExistence type="predicted"/>
<gene>
    <name evidence="8" type="primary">helD_1</name>
    <name evidence="8" type="ORF">CLHUN_25600</name>
</gene>
<dbReference type="GO" id="GO:0005829">
    <property type="term" value="C:cytosol"/>
    <property type="evidence" value="ECO:0007669"/>
    <property type="project" value="TreeGrafter"/>
</dbReference>
<evidence type="ECO:0000313" key="8">
    <source>
        <dbReference type="EMBL" id="OPX43621.1"/>
    </source>
</evidence>
<dbReference type="STRING" id="48256.CLHUN_25600"/>
<keyword evidence="1 5" id="KW-0547">Nucleotide-binding</keyword>
<keyword evidence="9" id="KW-1185">Reference proteome</keyword>
<dbReference type="PANTHER" id="PTHR11070:SF17">
    <property type="entry name" value="DNA HELICASE IV"/>
    <property type="match status" value="1"/>
</dbReference>
<dbReference type="RefSeq" id="WP_080065004.1">
    <property type="nucleotide sequence ID" value="NZ_MZGX01000016.1"/>
</dbReference>
<comment type="caution">
    <text evidence="8">The sequence shown here is derived from an EMBL/GenBank/DDBJ whole genome shotgun (WGS) entry which is preliminary data.</text>
</comment>
<dbReference type="OrthoDB" id="9787585at2"/>
<evidence type="ECO:0000256" key="2">
    <source>
        <dbReference type="ARBA" id="ARBA00022801"/>
    </source>
</evidence>
<dbReference type="GO" id="GO:0016787">
    <property type="term" value="F:hydrolase activity"/>
    <property type="evidence" value="ECO:0007669"/>
    <property type="project" value="UniProtKB-UniRule"/>
</dbReference>
<accession>A0A1V4SK62</accession>
<dbReference type="GO" id="GO:0043138">
    <property type="term" value="F:3'-5' DNA helicase activity"/>
    <property type="evidence" value="ECO:0007669"/>
    <property type="project" value="TreeGrafter"/>
</dbReference>
<dbReference type="PANTHER" id="PTHR11070">
    <property type="entry name" value="UVRD / RECB / PCRA DNA HELICASE FAMILY MEMBER"/>
    <property type="match status" value="1"/>
</dbReference>
<dbReference type="Gene3D" id="3.40.50.300">
    <property type="entry name" value="P-loop containing nucleotide triphosphate hydrolases"/>
    <property type="match status" value="3"/>
</dbReference>
<dbReference type="EMBL" id="MZGX01000016">
    <property type="protein sequence ID" value="OPX43621.1"/>
    <property type="molecule type" value="Genomic_DNA"/>
</dbReference>
<dbReference type="NCBIfam" id="NF041464">
    <property type="entry name" value="HelD_BACSU"/>
    <property type="match status" value="1"/>
</dbReference>
<evidence type="ECO:0000256" key="4">
    <source>
        <dbReference type="ARBA" id="ARBA00022840"/>
    </source>
</evidence>
<dbReference type="Pfam" id="PF00580">
    <property type="entry name" value="UvrD-helicase"/>
    <property type="match status" value="1"/>
</dbReference>
<keyword evidence="2 5" id="KW-0378">Hydrolase</keyword>
<organism evidence="8 9">
    <name type="scientific">Ruminiclostridium hungatei</name>
    <name type="common">Clostridium hungatei</name>
    <dbReference type="NCBI Taxonomy" id="48256"/>
    <lineage>
        <taxon>Bacteria</taxon>
        <taxon>Bacillati</taxon>
        <taxon>Bacillota</taxon>
        <taxon>Clostridia</taxon>
        <taxon>Eubacteriales</taxon>
        <taxon>Oscillospiraceae</taxon>
        <taxon>Ruminiclostridium</taxon>
    </lineage>
</organism>
<dbReference type="PROSITE" id="PS51198">
    <property type="entry name" value="UVRD_HELICASE_ATP_BIND"/>
    <property type="match status" value="1"/>
</dbReference>
<evidence type="ECO:0000256" key="1">
    <source>
        <dbReference type="ARBA" id="ARBA00022741"/>
    </source>
</evidence>
<dbReference type="InterPro" id="IPR000212">
    <property type="entry name" value="DNA_helicase_UvrD/REP"/>
</dbReference>
<sequence>MSTANHPAYKEELERCRYTLDYVEKSLERALEKRKKVSNELENVKRHMSGDSSADYTSVMVNTMLQDTLALKVRNLYTARSKPYFARVDFKEYESDSTEKLYIGKMSLARDEDQEIIIVDWRAPIANLYYEGRLGDSSYVCPDGTIEGELLLKRQFSINSGKLEAIFDIDITTNDEFLQTYLGANAENRLKEIVSTIQEEQNKIVRAPMWKPLIVQGVAGSGKTTIALHRIAYLIYTFEKTFEPENFMIIAPNRLFLNYISEVLPELGVERVKQTTFEDFAMELIGKKFKLTDANEKLNRFVNLNGTASQSGYNDMLREASIFKTSMNFKEIIDEYILKIEQDFIPKKDLMLGTKVIYTYEEINDIFLTQYGMWPIAQRMNEIKKSLNSRLKTAKQQFIAQIEAECDKKVAMARIKAANEEERQKAVREAFEKRDRVLGKIEKVSKTLVKEYLEELPKLSPYQYYVELMEDGEGFNLLAGRYAGREVCEFTRKYTLGILGSKQLELEDLAPIIYLKYKIYGIDEKVPVKHIVIDEAQDFSAFQFFVLKRIVKDSSFTILGDLCQGIHSYRGVRQWEEIVHEVFDGRKCEFLTLEQSYRTTVEIMEAANGVMGKLKELAKFRGTPVIRHGEEVEYIQGDSFESVAGNISKRLTAFKNKGLKTMAVICKTMEECRQLLPLLKKKHKDINLITGNEMEYRTGMVIVPSYLSKGLEFDAVLLSNASSENYSENALDTKLLYVAMTRPLHKLCIYYIGEKSKLLE</sequence>
<dbReference type="SUPFAM" id="SSF52540">
    <property type="entry name" value="P-loop containing nucleoside triphosphate hydrolases"/>
    <property type="match status" value="1"/>
</dbReference>
<keyword evidence="6" id="KW-0175">Coiled coil</keyword>
<evidence type="ECO:0000256" key="6">
    <source>
        <dbReference type="SAM" id="Coils"/>
    </source>
</evidence>
<feature type="domain" description="UvrD-like helicase ATP-binding" evidence="7">
    <location>
        <begin position="196"/>
        <end position="600"/>
    </location>
</feature>
<feature type="coiled-coil region" evidence="6">
    <location>
        <begin position="20"/>
        <end position="47"/>
    </location>
</feature>
<evidence type="ECO:0000259" key="7">
    <source>
        <dbReference type="PROSITE" id="PS51198"/>
    </source>
</evidence>
<dbReference type="GO" id="GO:0003677">
    <property type="term" value="F:DNA binding"/>
    <property type="evidence" value="ECO:0007669"/>
    <property type="project" value="InterPro"/>
</dbReference>
<dbReference type="AlphaFoldDB" id="A0A1V4SK62"/>
<name>A0A1V4SK62_RUMHU</name>
<keyword evidence="3 5" id="KW-0347">Helicase</keyword>